<dbReference type="SUPFAM" id="SSF52833">
    <property type="entry name" value="Thioredoxin-like"/>
    <property type="match status" value="1"/>
</dbReference>
<accession>A0ABM8QGL3</accession>
<evidence type="ECO:0000313" key="3">
    <source>
        <dbReference type="EMBL" id="CAE6696108.1"/>
    </source>
</evidence>
<sequence>MKRWTVCSMVGVGLVIGGAILGDARGESSPANPSFVPVANRAPQVDDEAPNFLLKDSQGFNVTLDQFRGKVVLLNFWATWCGPCKIEMPAMERLYRSFSRKEFEILAVSTDAQGTAVTRPFQQEVGFTFPVLHDADFRIGLQYGARQLPMTFLIDRKGIIRNRIPGARDWSAPAGKRLVEALLQEPSRE</sequence>
<evidence type="ECO:0000256" key="1">
    <source>
        <dbReference type="ARBA" id="ARBA00023284"/>
    </source>
</evidence>
<dbReference type="PANTHER" id="PTHR42852">
    <property type="entry name" value="THIOL:DISULFIDE INTERCHANGE PROTEIN DSBE"/>
    <property type="match status" value="1"/>
</dbReference>
<dbReference type="Gene3D" id="3.40.30.10">
    <property type="entry name" value="Glutaredoxin"/>
    <property type="match status" value="1"/>
</dbReference>
<keyword evidence="4" id="KW-1185">Reference proteome</keyword>
<comment type="caution">
    <text evidence="3">The sequence shown here is derived from an EMBL/GenBank/DDBJ whole genome shotgun (WGS) entry which is preliminary data.</text>
</comment>
<dbReference type="InterPro" id="IPR000866">
    <property type="entry name" value="AhpC/TSA"/>
</dbReference>
<evidence type="ECO:0000313" key="4">
    <source>
        <dbReference type="Proteomes" id="UP000675880"/>
    </source>
</evidence>
<feature type="domain" description="Thioredoxin" evidence="2">
    <location>
        <begin position="43"/>
        <end position="184"/>
    </location>
</feature>
<name>A0ABM8QGL3_9BACT</name>
<dbReference type="Pfam" id="PF00578">
    <property type="entry name" value="AhpC-TSA"/>
    <property type="match status" value="1"/>
</dbReference>
<dbReference type="PROSITE" id="PS51352">
    <property type="entry name" value="THIOREDOXIN_2"/>
    <property type="match status" value="1"/>
</dbReference>
<protein>
    <submittedName>
        <fullName evidence="3">Thiol-disulfide oxidoreductase ResA</fullName>
    </submittedName>
</protein>
<dbReference type="PANTHER" id="PTHR42852:SF13">
    <property type="entry name" value="PROTEIN DIPZ"/>
    <property type="match status" value="1"/>
</dbReference>
<reference evidence="3 4" key="1">
    <citation type="submission" date="2021-02" db="EMBL/GenBank/DDBJ databases">
        <authorList>
            <person name="Han P."/>
        </authorList>
    </citation>
    <scope>NUCLEOTIDE SEQUENCE [LARGE SCALE GENOMIC DNA]</scope>
    <source>
        <strain evidence="3">Candidatus Nitrospira sp. ZN2</strain>
    </source>
</reference>
<dbReference type="CDD" id="cd02966">
    <property type="entry name" value="TlpA_like_family"/>
    <property type="match status" value="1"/>
</dbReference>
<gene>
    <name evidence="3" type="ORF">NSPZN2_10464</name>
</gene>
<keyword evidence="1" id="KW-0676">Redox-active center</keyword>
<dbReference type="InterPro" id="IPR013766">
    <property type="entry name" value="Thioredoxin_domain"/>
</dbReference>
<evidence type="ECO:0000259" key="2">
    <source>
        <dbReference type="PROSITE" id="PS51352"/>
    </source>
</evidence>
<dbReference type="PROSITE" id="PS00194">
    <property type="entry name" value="THIOREDOXIN_1"/>
    <property type="match status" value="1"/>
</dbReference>
<organism evidence="3 4">
    <name type="scientific">Nitrospira defluvii</name>
    <dbReference type="NCBI Taxonomy" id="330214"/>
    <lineage>
        <taxon>Bacteria</taxon>
        <taxon>Pseudomonadati</taxon>
        <taxon>Nitrospirota</taxon>
        <taxon>Nitrospiria</taxon>
        <taxon>Nitrospirales</taxon>
        <taxon>Nitrospiraceae</taxon>
        <taxon>Nitrospira</taxon>
    </lineage>
</organism>
<proteinExistence type="predicted"/>
<dbReference type="InterPro" id="IPR017937">
    <property type="entry name" value="Thioredoxin_CS"/>
</dbReference>
<dbReference type="EMBL" id="CAJNBJ010000001">
    <property type="protein sequence ID" value="CAE6696108.1"/>
    <property type="molecule type" value="Genomic_DNA"/>
</dbReference>
<dbReference type="Proteomes" id="UP000675880">
    <property type="component" value="Unassembled WGS sequence"/>
</dbReference>
<dbReference type="InterPro" id="IPR036249">
    <property type="entry name" value="Thioredoxin-like_sf"/>
</dbReference>
<dbReference type="InterPro" id="IPR050553">
    <property type="entry name" value="Thioredoxin_ResA/DsbE_sf"/>
</dbReference>